<organism evidence="8 9">
    <name type="scientific">Phytohabitans kaempferiae</name>
    <dbReference type="NCBI Taxonomy" id="1620943"/>
    <lineage>
        <taxon>Bacteria</taxon>
        <taxon>Bacillati</taxon>
        <taxon>Actinomycetota</taxon>
        <taxon>Actinomycetes</taxon>
        <taxon>Micromonosporales</taxon>
        <taxon>Micromonosporaceae</taxon>
    </lineage>
</organism>
<dbReference type="InterPro" id="IPR050367">
    <property type="entry name" value="APC_superfamily"/>
</dbReference>
<dbReference type="PIRSF" id="PIRSF006060">
    <property type="entry name" value="AA_transporter"/>
    <property type="match status" value="1"/>
</dbReference>
<evidence type="ECO:0000256" key="6">
    <source>
        <dbReference type="SAM" id="Phobius"/>
    </source>
</evidence>
<evidence type="ECO:0000256" key="5">
    <source>
        <dbReference type="SAM" id="MobiDB-lite"/>
    </source>
</evidence>
<evidence type="ECO:0000256" key="4">
    <source>
        <dbReference type="ARBA" id="ARBA00023136"/>
    </source>
</evidence>
<feature type="domain" description="Amino acid permease/ SLC12A" evidence="7">
    <location>
        <begin position="71"/>
        <end position="419"/>
    </location>
</feature>
<comment type="subcellular location">
    <subcellularLocation>
        <location evidence="1">Membrane</location>
        <topology evidence="1">Multi-pass membrane protein</topology>
    </subcellularLocation>
</comment>
<feature type="transmembrane region" description="Helical" evidence="6">
    <location>
        <begin position="384"/>
        <end position="411"/>
    </location>
</feature>
<keyword evidence="3 6" id="KW-1133">Transmembrane helix</keyword>
<dbReference type="EMBL" id="JBHLUH010000001">
    <property type="protein sequence ID" value="MFC0526074.1"/>
    <property type="molecule type" value="Genomic_DNA"/>
</dbReference>
<feature type="transmembrane region" description="Helical" evidence="6">
    <location>
        <begin position="358"/>
        <end position="378"/>
    </location>
</feature>
<keyword evidence="2 6" id="KW-0812">Transmembrane</keyword>
<accession>A0ABV6LUI5</accession>
<feature type="transmembrane region" description="Helical" evidence="6">
    <location>
        <begin position="231"/>
        <end position="256"/>
    </location>
</feature>
<feature type="transmembrane region" description="Helical" evidence="6">
    <location>
        <begin position="448"/>
        <end position="467"/>
    </location>
</feature>
<feature type="region of interest" description="Disordered" evidence="5">
    <location>
        <begin position="491"/>
        <end position="513"/>
    </location>
</feature>
<comment type="caution">
    <text evidence="8">The sequence shown here is derived from an EMBL/GenBank/DDBJ whole genome shotgun (WGS) entry which is preliminary data.</text>
</comment>
<dbReference type="PANTHER" id="PTHR42770">
    <property type="entry name" value="AMINO ACID TRANSPORTER-RELATED"/>
    <property type="match status" value="1"/>
</dbReference>
<dbReference type="RefSeq" id="WP_377243346.1">
    <property type="nucleotide sequence ID" value="NZ_JBHLUH010000001.1"/>
</dbReference>
<evidence type="ECO:0000256" key="3">
    <source>
        <dbReference type="ARBA" id="ARBA00022989"/>
    </source>
</evidence>
<sequence length="513" mass="51248">MSITYGSGAIASPAEGSGAISALADAIADALARPEERPAAPRGGLERRRLSALPVAAQAVSVVAPSPGMMAATATVTAMGAAAVPVIGLATLAMTLVGLVVAQFARRIAAAGSLYTYVSKGLGPAAGFLTGCALIVAYGSLVVMCLLGSGRRAVAFLGEAGLLPALSGDGVPLLVTAVLGTAMTAIVVRGVRVSAALTLLLEACSVAAVLTVLALTAYRGGPAITPSTLDVGVFAAALLTGIRALVGFESGCALSVEARKPFAVVPRVVLWTPAACGALFALAGVLHLVGSTRGDPAAAGPALPFLPALVQLGLASSLFACAMASMNAVVRVLFSMGRERVTPRALGRTHARYRTPHVAAYAMMPLAVGAPLALWAVGTPTRQVSAWLGLLAVLAFLVAYLLVCLAAAPFLRHIGEDTAGTSAVAALAAATTAAALVLVVRAGLNDGMGALVAVLAAVLALGLLWLLRVRRRAPHRMRAIGFFDAATPDDILPGSTPDGLASPASPRGPGGPP</sequence>
<feature type="transmembrane region" description="Helical" evidence="6">
    <location>
        <begin position="126"/>
        <end position="150"/>
    </location>
</feature>
<feature type="transmembrane region" description="Helical" evidence="6">
    <location>
        <begin position="309"/>
        <end position="334"/>
    </location>
</feature>
<feature type="transmembrane region" description="Helical" evidence="6">
    <location>
        <begin position="52"/>
        <end position="76"/>
    </location>
</feature>
<reference evidence="8 9" key="1">
    <citation type="submission" date="2024-09" db="EMBL/GenBank/DDBJ databases">
        <authorList>
            <person name="Sun Q."/>
            <person name="Mori K."/>
        </authorList>
    </citation>
    <scope>NUCLEOTIDE SEQUENCE [LARGE SCALE GENOMIC DNA]</scope>
    <source>
        <strain evidence="8 9">TBRC 3947</strain>
    </source>
</reference>
<proteinExistence type="predicted"/>
<keyword evidence="4 6" id="KW-0472">Membrane</keyword>
<feature type="transmembrane region" description="Helical" evidence="6">
    <location>
        <begin position="423"/>
        <end position="442"/>
    </location>
</feature>
<feature type="transmembrane region" description="Helical" evidence="6">
    <location>
        <begin position="82"/>
        <end position="105"/>
    </location>
</feature>
<evidence type="ECO:0000313" key="9">
    <source>
        <dbReference type="Proteomes" id="UP001589867"/>
    </source>
</evidence>
<keyword evidence="9" id="KW-1185">Reference proteome</keyword>
<dbReference type="Pfam" id="PF00324">
    <property type="entry name" value="AA_permease"/>
    <property type="match status" value="1"/>
</dbReference>
<gene>
    <name evidence="8" type="ORF">ACFFIA_00130</name>
</gene>
<dbReference type="InterPro" id="IPR004841">
    <property type="entry name" value="AA-permease/SLC12A_dom"/>
</dbReference>
<feature type="transmembrane region" description="Helical" evidence="6">
    <location>
        <begin position="195"/>
        <end position="219"/>
    </location>
</feature>
<evidence type="ECO:0000256" key="2">
    <source>
        <dbReference type="ARBA" id="ARBA00022692"/>
    </source>
</evidence>
<protein>
    <submittedName>
        <fullName evidence="8">APC family permease</fullName>
    </submittedName>
</protein>
<dbReference type="PANTHER" id="PTHR42770:SF16">
    <property type="entry name" value="AMINO ACID PERMEASE"/>
    <property type="match status" value="1"/>
</dbReference>
<feature type="transmembrane region" description="Helical" evidence="6">
    <location>
        <begin position="268"/>
        <end position="289"/>
    </location>
</feature>
<name>A0ABV6LUI5_9ACTN</name>
<evidence type="ECO:0000259" key="7">
    <source>
        <dbReference type="Pfam" id="PF00324"/>
    </source>
</evidence>
<feature type="transmembrane region" description="Helical" evidence="6">
    <location>
        <begin position="170"/>
        <end position="188"/>
    </location>
</feature>
<dbReference type="Gene3D" id="1.20.1740.10">
    <property type="entry name" value="Amino acid/polyamine transporter I"/>
    <property type="match status" value="1"/>
</dbReference>
<evidence type="ECO:0000313" key="8">
    <source>
        <dbReference type="EMBL" id="MFC0526074.1"/>
    </source>
</evidence>
<evidence type="ECO:0000256" key="1">
    <source>
        <dbReference type="ARBA" id="ARBA00004141"/>
    </source>
</evidence>
<dbReference type="Proteomes" id="UP001589867">
    <property type="component" value="Unassembled WGS sequence"/>
</dbReference>